<evidence type="ECO:0000313" key="1">
    <source>
        <dbReference type="EMBL" id="JAE28321.1"/>
    </source>
</evidence>
<dbReference type="EMBL" id="GBRH01169575">
    <property type="protein sequence ID" value="JAE28321.1"/>
    <property type="molecule type" value="Transcribed_RNA"/>
</dbReference>
<sequence>MQSDLRAGVTWVGMLLPSCPSANRGARGHELGKHILHHNVYLNLLVS</sequence>
<name>A0A0A9H0F7_ARUDO</name>
<organism evidence="1">
    <name type="scientific">Arundo donax</name>
    <name type="common">Giant reed</name>
    <name type="synonym">Donax arundinaceus</name>
    <dbReference type="NCBI Taxonomy" id="35708"/>
    <lineage>
        <taxon>Eukaryota</taxon>
        <taxon>Viridiplantae</taxon>
        <taxon>Streptophyta</taxon>
        <taxon>Embryophyta</taxon>
        <taxon>Tracheophyta</taxon>
        <taxon>Spermatophyta</taxon>
        <taxon>Magnoliopsida</taxon>
        <taxon>Liliopsida</taxon>
        <taxon>Poales</taxon>
        <taxon>Poaceae</taxon>
        <taxon>PACMAD clade</taxon>
        <taxon>Arundinoideae</taxon>
        <taxon>Arundineae</taxon>
        <taxon>Arundo</taxon>
    </lineage>
</organism>
<reference evidence="1" key="2">
    <citation type="journal article" date="2015" name="Data Brief">
        <title>Shoot transcriptome of the giant reed, Arundo donax.</title>
        <authorList>
            <person name="Barrero R.A."/>
            <person name="Guerrero F.D."/>
            <person name="Moolhuijzen P."/>
            <person name="Goolsby J.A."/>
            <person name="Tidwell J."/>
            <person name="Bellgard S.E."/>
            <person name="Bellgard M.I."/>
        </authorList>
    </citation>
    <scope>NUCLEOTIDE SEQUENCE</scope>
    <source>
        <tissue evidence="1">Shoot tissue taken approximately 20 cm above the soil surface</tissue>
    </source>
</reference>
<reference evidence="1" key="1">
    <citation type="submission" date="2014-09" db="EMBL/GenBank/DDBJ databases">
        <authorList>
            <person name="Magalhaes I.L.F."/>
            <person name="Oliveira U."/>
            <person name="Santos F.R."/>
            <person name="Vidigal T.H.D.A."/>
            <person name="Brescovit A.D."/>
            <person name="Santos A.J."/>
        </authorList>
    </citation>
    <scope>NUCLEOTIDE SEQUENCE</scope>
    <source>
        <tissue evidence="1">Shoot tissue taken approximately 20 cm above the soil surface</tissue>
    </source>
</reference>
<dbReference type="AlphaFoldDB" id="A0A0A9H0F7"/>
<protein>
    <submittedName>
        <fullName evidence="1">DJ-1 family protein</fullName>
    </submittedName>
</protein>
<accession>A0A0A9H0F7</accession>
<proteinExistence type="predicted"/>